<accession>A0AAD9DEL7</accession>
<dbReference type="InterPro" id="IPR049227">
    <property type="entry name" value="DUF6824"/>
</dbReference>
<protein>
    <recommendedName>
        <fullName evidence="1">DUF6824 domain-containing protein</fullName>
    </recommendedName>
</protein>
<dbReference type="EMBL" id="JATAAI010000007">
    <property type="protein sequence ID" value="KAK1744372.1"/>
    <property type="molecule type" value="Genomic_DNA"/>
</dbReference>
<evidence type="ECO:0000259" key="1">
    <source>
        <dbReference type="Pfam" id="PF20710"/>
    </source>
</evidence>
<proteinExistence type="predicted"/>
<dbReference type="AlphaFoldDB" id="A0AAD9DEL7"/>
<dbReference type="Pfam" id="PF20710">
    <property type="entry name" value="DUF6824"/>
    <property type="match status" value="1"/>
</dbReference>
<reference evidence="2" key="1">
    <citation type="submission" date="2023-06" db="EMBL/GenBank/DDBJ databases">
        <title>Survivors Of The Sea: Transcriptome response of Skeletonema marinoi to long-term dormancy.</title>
        <authorList>
            <person name="Pinder M.I.M."/>
            <person name="Kourtchenko O."/>
            <person name="Robertson E.K."/>
            <person name="Larsson T."/>
            <person name="Maumus F."/>
            <person name="Osuna-Cruz C.M."/>
            <person name="Vancaester E."/>
            <person name="Stenow R."/>
            <person name="Vandepoele K."/>
            <person name="Ploug H."/>
            <person name="Bruchert V."/>
            <person name="Godhe A."/>
            <person name="Topel M."/>
        </authorList>
    </citation>
    <scope>NUCLEOTIDE SEQUENCE</scope>
    <source>
        <strain evidence="2">R05AC</strain>
    </source>
</reference>
<dbReference type="Proteomes" id="UP001224775">
    <property type="component" value="Unassembled WGS sequence"/>
</dbReference>
<keyword evidence="3" id="KW-1185">Reference proteome</keyword>
<feature type="domain" description="DUF6824" evidence="1">
    <location>
        <begin position="16"/>
        <end position="101"/>
    </location>
</feature>
<organism evidence="2 3">
    <name type="scientific">Skeletonema marinoi</name>
    <dbReference type="NCBI Taxonomy" id="267567"/>
    <lineage>
        <taxon>Eukaryota</taxon>
        <taxon>Sar</taxon>
        <taxon>Stramenopiles</taxon>
        <taxon>Ochrophyta</taxon>
        <taxon>Bacillariophyta</taxon>
        <taxon>Coscinodiscophyceae</taxon>
        <taxon>Thalassiosirophycidae</taxon>
        <taxon>Thalassiosirales</taxon>
        <taxon>Skeletonemataceae</taxon>
        <taxon>Skeletonema</taxon>
        <taxon>Skeletonema marinoi-dohrnii complex</taxon>
    </lineage>
</organism>
<comment type="caution">
    <text evidence="2">The sequence shown here is derived from an EMBL/GenBank/DDBJ whole genome shotgun (WGS) entry which is preliminary data.</text>
</comment>
<name>A0AAD9DEL7_9STRA</name>
<gene>
    <name evidence="2" type="ORF">QTG54_004905</name>
</gene>
<evidence type="ECO:0000313" key="3">
    <source>
        <dbReference type="Proteomes" id="UP001224775"/>
    </source>
</evidence>
<evidence type="ECO:0000313" key="2">
    <source>
        <dbReference type="EMBL" id="KAK1744372.1"/>
    </source>
</evidence>
<sequence length="266" mass="29867">MSESSISSDDKLTHTDVLLGRGVGTNRRAGNIYFREVVSQHVEEYLISTKTHKMEITRSVIDRIHALSPPGRFMEKDEVSDRWRECEMKRAHEKTAQALRDGAKQWRTSKRQISSDAMIHAQLSRPAKKQRKDDGVNFDDVSVDAAEPVVKDNLPMKEEEEEEDMEALITGLYSPIFSSATSVDSAAVSPPCPISPCPSANSGVSQVNRKDSFDATFGGLPFHIVDCNCQDQENNEFDIFPLEDIVSLDGMVDMQDEDIFHLWLTC</sequence>